<dbReference type="EMBL" id="JAPWTK010000001">
    <property type="protein sequence ID" value="KAJ8963474.1"/>
    <property type="molecule type" value="Genomic_DNA"/>
</dbReference>
<dbReference type="PANTHER" id="PTHR31434:SF2">
    <property type="entry name" value="S PHASE CYCLIN A-ASSOCIATED PROTEIN IN THE ENDOPLASMIC RETICULUM"/>
    <property type="match status" value="1"/>
</dbReference>
<dbReference type="Proteomes" id="UP001162162">
    <property type="component" value="Unassembled WGS sequence"/>
</dbReference>
<reference evidence="1" key="1">
    <citation type="journal article" date="2023" name="Insect Mol. Biol.">
        <title>Genome sequencing provides insights into the evolution of gene families encoding plant cell wall-degrading enzymes in longhorned beetles.</title>
        <authorList>
            <person name="Shin N.R."/>
            <person name="Okamura Y."/>
            <person name="Kirsch R."/>
            <person name="Pauchet Y."/>
        </authorList>
    </citation>
    <scope>NUCLEOTIDE SEQUENCE</scope>
    <source>
        <strain evidence="1">AMC_N1</strain>
    </source>
</reference>
<organism evidence="1 2">
    <name type="scientific">Aromia moschata</name>
    <dbReference type="NCBI Taxonomy" id="1265417"/>
    <lineage>
        <taxon>Eukaryota</taxon>
        <taxon>Metazoa</taxon>
        <taxon>Ecdysozoa</taxon>
        <taxon>Arthropoda</taxon>
        <taxon>Hexapoda</taxon>
        <taxon>Insecta</taxon>
        <taxon>Pterygota</taxon>
        <taxon>Neoptera</taxon>
        <taxon>Endopterygota</taxon>
        <taxon>Coleoptera</taxon>
        <taxon>Polyphaga</taxon>
        <taxon>Cucujiformia</taxon>
        <taxon>Chrysomeloidea</taxon>
        <taxon>Cerambycidae</taxon>
        <taxon>Cerambycinae</taxon>
        <taxon>Callichromatini</taxon>
        <taxon>Aromia</taxon>
    </lineage>
</organism>
<accession>A0AAV8ZG42</accession>
<dbReference type="PANTHER" id="PTHR31434">
    <property type="entry name" value="S PHASE CYCLIN A-ASSOCIATED PROTEIN IN THE ENDOPLASMIC RETICULUM"/>
    <property type="match status" value="1"/>
</dbReference>
<evidence type="ECO:0000313" key="2">
    <source>
        <dbReference type="Proteomes" id="UP001162162"/>
    </source>
</evidence>
<proteinExistence type="predicted"/>
<dbReference type="AlphaFoldDB" id="A0AAV8ZG42"/>
<protein>
    <submittedName>
        <fullName evidence="1">Uncharacterized protein</fullName>
    </submittedName>
</protein>
<evidence type="ECO:0000313" key="1">
    <source>
        <dbReference type="EMBL" id="KAJ8963474.1"/>
    </source>
</evidence>
<comment type="caution">
    <text evidence="1">The sequence shown here is derived from an EMBL/GenBank/DDBJ whole genome shotgun (WGS) entry which is preliminary data.</text>
</comment>
<name>A0AAV8ZG42_9CUCU</name>
<gene>
    <name evidence="1" type="ORF">NQ318_018957</name>
</gene>
<keyword evidence="2" id="KW-1185">Reference proteome</keyword>
<sequence length="424" mass="45745">MPHNAPPRISLDVSRARRLSPGTHRCRISCGGVLHFITNVQMMRRIRRLIVVGFPDTCAEHGDDDDVEYAVEPGFSVCVGVVEQLARCCLTVRGPVHDIPTACSFLLAALEFLAALAHHCPEDSDPTHLVSTLHGTELLGCVSMLYGSLLPPDSTPRVEGQSPPSIPMPCLSLATATFKFLRRVAELDLNKFQASEVLGAEGISLQFRHICSHLLWCCATPTVPKSSGKDEAPGVDAYQELLHQVIVVTGYFAVENNENQPTNLGKKKKNNYTTAGAASHVLAVFAPAGHVTAASRPTVRPEAESNGPRKANRYLFVYRGTQLLTASLEANIFEPVALYSEKSQLCLFSSSLLGKKLNSTFPSQRPMTHLGFVRNNGVVAIVFFLFPSANAGKGIAVGMRRVSGGTAACVSIRRAGSTGGERRE</sequence>